<reference evidence="1" key="1">
    <citation type="submission" date="2018-02" db="EMBL/GenBank/DDBJ databases">
        <authorList>
            <person name="Vasarhelyi B.M."/>
            <person name="Deshmukh S."/>
            <person name="Balint B."/>
            <person name="Kukolya J."/>
        </authorList>
    </citation>
    <scope>NUCLEOTIDE SEQUENCE</scope>
    <source>
        <strain evidence="1">KB22</strain>
    </source>
</reference>
<proteinExistence type="predicted"/>
<evidence type="ECO:0000313" key="2">
    <source>
        <dbReference type="Proteomes" id="UP000616201"/>
    </source>
</evidence>
<accession>A0A928V2A5</accession>
<dbReference type="SUPFAM" id="SSF57783">
    <property type="entry name" value="Zinc beta-ribbon"/>
    <property type="match status" value="1"/>
</dbReference>
<dbReference type="Proteomes" id="UP000616201">
    <property type="component" value="Unassembled WGS sequence"/>
</dbReference>
<dbReference type="CDD" id="cd01029">
    <property type="entry name" value="TOPRIM_primases"/>
    <property type="match status" value="1"/>
</dbReference>
<comment type="caution">
    <text evidence="1">The sequence shown here is derived from an EMBL/GenBank/DDBJ whole genome shotgun (WGS) entry which is preliminary data.</text>
</comment>
<dbReference type="RefSeq" id="WP_196936689.1">
    <property type="nucleotide sequence ID" value="NZ_MU158698.1"/>
</dbReference>
<dbReference type="GO" id="GO:0006260">
    <property type="term" value="P:DNA replication"/>
    <property type="evidence" value="ECO:0007669"/>
    <property type="project" value="InterPro"/>
</dbReference>
<dbReference type="Gene3D" id="3.40.1360.10">
    <property type="match status" value="1"/>
</dbReference>
<dbReference type="EMBL" id="PRDK01000008">
    <property type="protein sequence ID" value="MBE8714829.1"/>
    <property type="molecule type" value="Genomic_DNA"/>
</dbReference>
<dbReference type="GO" id="GO:0008270">
    <property type="term" value="F:zinc ion binding"/>
    <property type="evidence" value="ECO:0007669"/>
    <property type="project" value="InterPro"/>
</dbReference>
<evidence type="ECO:0000313" key="1">
    <source>
        <dbReference type="EMBL" id="MBE8714829.1"/>
    </source>
</evidence>
<dbReference type="AlphaFoldDB" id="A0A928V2A5"/>
<protein>
    <submittedName>
        <fullName evidence="1">Molecular chaperone TorD</fullName>
    </submittedName>
</protein>
<organism evidence="1 2">
    <name type="scientific">Sphingobacterium hungaricum</name>
    <dbReference type="NCBI Taxonomy" id="2082723"/>
    <lineage>
        <taxon>Bacteria</taxon>
        <taxon>Pseudomonadati</taxon>
        <taxon>Bacteroidota</taxon>
        <taxon>Sphingobacteriia</taxon>
        <taxon>Sphingobacteriales</taxon>
        <taxon>Sphingobacteriaceae</taxon>
        <taxon>Sphingobacterium</taxon>
    </lineage>
</organism>
<dbReference type="InterPro" id="IPR034154">
    <property type="entry name" value="TOPRIM_DnaG/twinkle"/>
</dbReference>
<gene>
    <name evidence="1" type="ORF">C4F49_14180</name>
</gene>
<dbReference type="Gene3D" id="3.90.580.10">
    <property type="entry name" value="Zinc finger, CHC2-type domain"/>
    <property type="match status" value="1"/>
</dbReference>
<dbReference type="Pfam" id="PF13155">
    <property type="entry name" value="Toprim_2"/>
    <property type="match status" value="1"/>
</dbReference>
<keyword evidence="2" id="KW-1185">Reference proteome</keyword>
<dbReference type="GO" id="GO:0003677">
    <property type="term" value="F:DNA binding"/>
    <property type="evidence" value="ECO:0007669"/>
    <property type="project" value="InterPro"/>
</dbReference>
<dbReference type="InterPro" id="IPR036977">
    <property type="entry name" value="DNA_primase_Znf_CHC2"/>
</dbReference>
<sequence>MTQWTNIQQMKQQASIVELLSRLGHDPAYRSGKELFYKSMLREEKTPSLCVNDSLNVWYDHGGQNVAGIKGGNIIDFALAYWYPASFNEVVEKIKNIMAITINSPHKISAEQKRPRKLTSKLSNYSIERIQDLGHNFGITRYLQSRSIWDQAQDRIKEVYYTINSGSKRGRQFFSAGWQNDAGGWELRNRISDRDFKSCIGRKAITTISGNSDSLCLFEGYMDYLSWLKEHPDATDTVLVLNSVNLLDTAILQAKDFASIHVFFDRDPAGESALSLLKSELPQAIDCSANYRGYKDYNEMIMNRPKQSILYEEKNIYEKIMATYRR</sequence>
<name>A0A928V2A5_9SPHI</name>